<dbReference type="InterPro" id="IPR016181">
    <property type="entry name" value="Acyl_CoA_acyltransferase"/>
</dbReference>
<dbReference type="RefSeq" id="WP_142637623.1">
    <property type="nucleotide sequence ID" value="NZ_CANMDC010000006.1"/>
</dbReference>
<organism evidence="4 5">
    <name type="scientific">Ruegeria faecimaris</name>
    <dbReference type="NCBI Taxonomy" id="686389"/>
    <lineage>
        <taxon>Bacteria</taxon>
        <taxon>Pseudomonadati</taxon>
        <taxon>Pseudomonadota</taxon>
        <taxon>Alphaproteobacteria</taxon>
        <taxon>Rhodobacterales</taxon>
        <taxon>Roseobacteraceae</taxon>
        <taxon>Ruegeria</taxon>
    </lineage>
</organism>
<dbReference type="PANTHER" id="PTHR10908">
    <property type="entry name" value="SEROTONIN N-ACETYLTRANSFERASE"/>
    <property type="match status" value="1"/>
</dbReference>
<dbReference type="PANTHER" id="PTHR10908:SF0">
    <property type="entry name" value="SEROTONIN N-ACETYLTRANSFERASE"/>
    <property type="match status" value="1"/>
</dbReference>
<dbReference type="PROSITE" id="PS51186">
    <property type="entry name" value="GNAT"/>
    <property type="match status" value="1"/>
</dbReference>
<proteinExistence type="predicted"/>
<protein>
    <submittedName>
        <fullName evidence="4">Ribosomal protein S18 acetylase RimI</fullName>
    </submittedName>
</protein>
<dbReference type="InterPro" id="IPR051635">
    <property type="entry name" value="SNAT-like"/>
</dbReference>
<keyword evidence="2" id="KW-0012">Acyltransferase</keyword>
<evidence type="ECO:0000256" key="2">
    <source>
        <dbReference type="ARBA" id="ARBA00023315"/>
    </source>
</evidence>
<dbReference type="GO" id="GO:0008080">
    <property type="term" value="F:N-acetyltransferase activity"/>
    <property type="evidence" value="ECO:0007669"/>
    <property type="project" value="UniProtKB-ARBA"/>
</dbReference>
<dbReference type="InterPro" id="IPR000182">
    <property type="entry name" value="GNAT_dom"/>
</dbReference>
<name>A0A521DMK6_9RHOB</name>
<keyword evidence="1" id="KW-0808">Transferase</keyword>
<evidence type="ECO:0000313" key="5">
    <source>
        <dbReference type="Proteomes" id="UP000319555"/>
    </source>
</evidence>
<dbReference type="GO" id="GO:0005840">
    <property type="term" value="C:ribosome"/>
    <property type="evidence" value="ECO:0007669"/>
    <property type="project" value="UniProtKB-KW"/>
</dbReference>
<dbReference type="OrthoDB" id="9800962at2"/>
<keyword evidence="4" id="KW-0687">Ribonucleoprotein</keyword>
<dbReference type="SUPFAM" id="SSF55729">
    <property type="entry name" value="Acyl-CoA N-acyltransferases (Nat)"/>
    <property type="match status" value="1"/>
</dbReference>
<feature type="domain" description="N-acetyltransferase" evidence="3">
    <location>
        <begin position="2"/>
        <end position="161"/>
    </location>
</feature>
<keyword evidence="4" id="KW-0689">Ribosomal protein</keyword>
<evidence type="ECO:0000259" key="3">
    <source>
        <dbReference type="PROSITE" id="PS51186"/>
    </source>
</evidence>
<evidence type="ECO:0000256" key="1">
    <source>
        <dbReference type="ARBA" id="ARBA00022679"/>
    </source>
</evidence>
<dbReference type="EMBL" id="FXTE01000007">
    <property type="protein sequence ID" value="SMO72949.1"/>
    <property type="molecule type" value="Genomic_DNA"/>
</dbReference>
<accession>A0A521DMK6</accession>
<dbReference type="CDD" id="cd04301">
    <property type="entry name" value="NAT_SF"/>
    <property type="match status" value="1"/>
</dbReference>
<dbReference type="Proteomes" id="UP000319555">
    <property type="component" value="Unassembled WGS sequence"/>
</dbReference>
<dbReference type="AlphaFoldDB" id="A0A521DMK6"/>
<reference evidence="4 5" key="1">
    <citation type="submission" date="2017-05" db="EMBL/GenBank/DDBJ databases">
        <authorList>
            <person name="Varghese N."/>
            <person name="Submissions S."/>
        </authorList>
    </citation>
    <scope>NUCLEOTIDE SEQUENCE [LARGE SCALE GENOMIC DNA]</scope>
    <source>
        <strain evidence="4 5">DSM 28009</strain>
    </source>
</reference>
<dbReference type="Gene3D" id="3.40.630.30">
    <property type="match status" value="1"/>
</dbReference>
<evidence type="ECO:0000313" key="4">
    <source>
        <dbReference type="EMBL" id="SMO72949.1"/>
    </source>
</evidence>
<keyword evidence="5" id="KW-1185">Reference proteome</keyword>
<sequence>MREFRNAKPADATRCFEIEIDAYEGDEAATLEKISKRIEVYPNGFLVLLVEGEIVGFVNCGCAHEVEMSDEEFKELVGHDPDAPNVVIMSVVVDPAHQGKGLSRALMVEFVGRMKRMGKSTIHLMCKEHHVPLYENFGYSYLQPSTSDHGGMTWHEMSMKL</sequence>
<gene>
    <name evidence="4" type="ORF">SAMN06265380_1076</name>
</gene>
<dbReference type="Pfam" id="PF00583">
    <property type="entry name" value="Acetyltransf_1"/>
    <property type="match status" value="1"/>
</dbReference>